<feature type="region of interest" description="Disordered" evidence="1">
    <location>
        <begin position="61"/>
        <end position="91"/>
    </location>
</feature>
<evidence type="ECO:0000313" key="2">
    <source>
        <dbReference type="EMBL" id="GBP97650.1"/>
    </source>
</evidence>
<protein>
    <submittedName>
        <fullName evidence="2">Uncharacterized protein</fullName>
    </submittedName>
</protein>
<proteinExistence type="predicted"/>
<dbReference type="EMBL" id="BGZK01002980">
    <property type="protein sequence ID" value="GBP97650.1"/>
    <property type="molecule type" value="Genomic_DNA"/>
</dbReference>
<reference evidence="2 3" key="1">
    <citation type="journal article" date="2019" name="Commun. Biol.">
        <title>The bagworm genome reveals a unique fibroin gene that provides high tensile strength.</title>
        <authorList>
            <person name="Kono N."/>
            <person name="Nakamura H."/>
            <person name="Ohtoshi R."/>
            <person name="Tomita M."/>
            <person name="Numata K."/>
            <person name="Arakawa K."/>
        </authorList>
    </citation>
    <scope>NUCLEOTIDE SEQUENCE [LARGE SCALE GENOMIC DNA]</scope>
</reference>
<keyword evidence="3" id="KW-1185">Reference proteome</keyword>
<gene>
    <name evidence="2" type="ORF">EVAR_71421_1</name>
</gene>
<evidence type="ECO:0000313" key="3">
    <source>
        <dbReference type="Proteomes" id="UP000299102"/>
    </source>
</evidence>
<organism evidence="2 3">
    <name type="scientific">Eumeta variegata</name>
    <name type="common">Bagworm moth</name>
    <name type="synonym">Eumeta japonica</name>
    <dbReference type="NCBI Taxonomy" id="151549"/>
    <lineage>
        <taxon>Eukaryota</taxon>
        <taxon>Metazoa</taxon>
        <taxon>Ecdysozoa</taxon>
        <taxon>Arthropoda</taxon>
        <taxon>Hexapoda</taxon>
        <taxon>Insecta</taxon>
        <taxon>Pterygota</taxon>
        <taxon>Neoptera</taxon>
        <taxon>Endopterygota</taxon>
        <taxon>Lepidoptera</taxon>
        <taxon>Glossata</taxon>
        <taxon>Ditrysia</taxon>
        <taxon>Tineoidea</taxon>
        <taxon>Psychidae</taxon>
        <taxon>Oiketicinae</taxon>
        <taxon>Eumeta</taxon>
    </lineage>
</organism>
<dbReference type="AlphaFoldDB" id="A0A4C2AC38"/>
<sequence length="91" mass="10263">MKPSNITSKAAGPVVELEKPAAPAETCPVYKLTLKLRVRHESRNNVYSEHVYRYRGRCHRAQAPPTLDGPKWGARANPLDTKRKRLSDDVP</sequence>
<accession>A0A4C2AC38</accession>
<name>A0A4C2AC38_EUMVA</name>
<dbReference type="Proteomes" id="UP000299102">
    <property type="component" value="Unassembled WGS sequence"/>
</dbReference>
<comment type="caution">
    <text evidence="2">The sequence shown here is derived from an EMBL/GenBank/DDBJ whole genome shotgun (WGS) entry which is preliminary data.</text>
</comment>
<evidence type="ECO:0000256" key="1">
    <source>
        <dbReference type="SAM" id="MobiDB-lite"/>
    </source>
</evidence>